<accession>A0A090QIC0</accession>
<dbReference type="SUPFAM" id="SSF52540">
    <property type="entry name" value="P-loop containing nucleoside triphosphate hydrolases"/>
    <property type="match status" value="1"/>
</dbReference>
<dbReference type="EMBL" id="BBMN01000001">
    <property type="protein sequence ID" value="GAL02686.1"/>
    <property type="molecule type" value="Genomic_DNA"/>
</dbReference>
<dbReference type="InterPro" id="IPR027417">
    <property type="entry name" value="P-loop_NTPase"/>
</dbReference>
<proteinExistence type="predicted"/>
<reference evidence="1 2" key="1">
    <citation type="journal article" date="2014" name="Genome Announc.">
        <title>Draft Genome Sequences of Two Vibrionaceae Species, Vibrio ponticus C121 and Photobacterium aphoticum C119, Isolated as Coral Reef Microbiota.</title>
        <authorList>
            <person name="Al-saari N."/>
            <person name="Meirelles P.M."/>
            <person name="Mino S."/>
            <person name="Suda W."/>
            <person name="Oshima K."/>
            <person name="Hattori M."/>
            <person name="Ohkuma M."/>
            <person name="Thompson F.L."/>
            <person name="Gomez-Gil B."/>
            <person name="Sawabe T."/>
            <person name="Sawabe T."/>
        </authorList>
    </citation>
    <scope>NUCLEOTIDE SEQUENCE [LARGE SCALE GENOMIC DNA]</scope>
    <source>
        <strain evidence="1 2">JCM 19237</strain>
    </source>
</reference>
<comment type="caution">
    <text evidence="1">The sequence shown here is derived from an EMBL/GenBank/DDBJ whole genome shotgun (WGS) entry which is preliminary data.</text>
</comment>
<gene>
    <name evidence="1" type="ORF">JCM19237_5579</name>
</gene>
<dbReference type="Proteomes" id="UP000029227">
    <property type="component" value="Unassembled WGS sequence"/>
</dbReference>
<organism evidence="1 2">
    <name type="scientific">Photobacterium aphoticum</name>
    <dbReference type="NCBI Taxonomy" id="754436"/>
    <lineage>
        <taxon>Bacteria</taxon>
        <taxon>Pseudomonadati</taxon>
        <taxon>Pseudomonadota</taxon>
        <taxon>Gammaproteobacteria</taxon>
        <taxon>Vibrionales</taxon>
        <taxon>Vibrionaceae</taxon>
        <taxon>Photobacterium</taxon>
    </lineage>
</organism>
<dbReference type="AlphaFoldDB" id="A0A090QIC0"/>
<dbReference type="Gene3D" id="3.40.50.300">
    <property type="entry name" value="P-loop containing nucleotide triphosphate hydrolases"/>
    <property type="match status" value="1"/>
</dbReference>
<protein>
    <submittedName>
        <fullName evidence="1">Transcriptional activator of maltose regulon MalT</fullName>
    </submittedName>
</protein>
<dbReference type="STRING" id="754436.JCM19237_5579"/>
<name>A0A090QIC0_9GAMM</name>
<evidence type="ECO:0000313" key="2">
    <source>
        <dbReference type="Proteomes" id="UP000029227"/>
    </source>
</evidence>
<sequence length="123" mass="14159">METLEPAPFYRLVLFRSPAGYGKTTMAAQWLSEHSHTGWFNIDENDNDTFRFANYLLQSINKATGNACLKTQAMAERRQFACLSTLFSELFGELIDYHEQTYLVLDDYHLIHNDDIHDACVSS</sequence>
<dbReference type="eggNOG" id="COG2909">
    <property type="taxonomic scope" value="Bacteria"/>
</dbReference>
<evidence type="ECO:0000313" key="1">
    <source>
        <dbReference type="EMBL" id="GAL02686.1"/>
    </source>
</evidence>